<name>A0ABQ6NVW5_9BACL</name>
<feature type="transmembrane region" description="Helical" evidence="1">
    <location>
        <begin position="92"/>
        <end position="109"/>
    </location>
</feature>
<evidence type="ECO:0000313" key="2">
    <source>
        <dbReference type="EMBL" id="GMK48728.1"/>
    </source>
</evidence>
<dbReference type="EMBL" id="BTCL01000034">
    <property type="protein sequence ID" value="GMK48728.1"/>
    <property type="molecule type" value="Genomic_DNA"/>
</dbReference>
<evidence type="ECO:0000256" key="1">
    <source>
        <dbReference type="SAM" id="Phobius"/>
    </source>
</evidence>
<feature type="transmembrane region" description="Helical" evidence="1">
    <location>
        <begin position="24"/>
        <end position="42"/>
    </location>
</feature>
<feature type="transmembrane region" description="Helical" evidence="1">
    <location>
        <begin position="63"/>
        <end position="86"/>
    </location>
</feature>
<dbReference type="Proteomes" id="UP001285921">
    <property type="component" value="Unassembled WGS sequence"/>
</dbReference>
<keyword evidence="1" id="KW-1133">Transmembrane helix</keyword>
<evidence type="ECO:0000313" key="3">
    <source>
        <dbReference type="Proteomes" id="UP001285921"/>
    </source>
</evidence>
<comment type="caution">
    <text evidence="2">The sequence shown here is derived from an EMBL/GenBank/DDBJ whole genome shotgun (WGS) entry which is preliminary data.</text>
</comment>
<keyword evidence="1" id="KW-0472">Membrane</keyword>
<dbReference type="RefSeq" id="WP_317982220.1">
    <property type="nucleotide sequence ID" value="NZ_BTCL01000034.1"/>
</dbReference>
<protein>
    <submittedName>
        <fullName evidence="2">Uncharacterized protein</fullName>
    </submittedName>
</protein>
<organism evidence="2 3">
    <name type="scientific">Paenibacillus glycanilyticus</name>
    <dbReference type="NCBI Taxonomy" id="126569"/>
    <lineage>
        <taxon>Bacteria</taxon>
        <taxon>Bacillati</taxon>
        <taxon>Bacillota</taxon>
        <taxon>Bacilli</taxon>
        <taxon>Bacillales</taxon>
        <taxon>Paenibacillaceae</taxon>
        <taxon>Paenibacillus</taxon>
    </lineage>
</organism>
<sequence length="157" mass="18205">MVIVIFILYAWFCIQVLMNLRLKLPLAVNLLLFMAIEVVLTNKLTISGHNLKLFQINQNIPHFIALILHNDFTITFILIAFANVFLLSSKTSVRTGIAVYAFAIQLLLGMELHRNQVLIYNGWNYLNESLMILLLMLYTLLFGKLFQWMASREGWIQ</sequence>
<gene>
    <name evidence="2" type="ORF">PghCCS26_58580</name>
</gene>
<proteinExistence type="predicted"/>
<reference evidence="2 3" key="1">
    <citation type="submission" date="2023-05" db="EMBL/GenBank/DDBJ databases">
        <title>Draft genome of Paenibacillus sp. CCS26.</title>
        <authorList>
            <person name="Akita H."/>
            <person name="Shinto Y."/>
            <person name="Kimura Z."/>
        </authorList>
    </citation>
    <scope>NUCLEOTIDE SEQUENCE [LARGE SCALE GENOMIC DNA]</scope>
    <source>
        <strain evidence="2 3">CCS26</strain>
    </source>
</reference>
<keyword evidence="3" id="KW-1185">Reference proteome</keyword>
<keyword evidence="1" id="KW-0812">Transmembrane</keyword>
<accession>A0ABQ6NVW5</accession>
<feature type="transmembrane region" description="Helical" evidence="1">
    <location>
        <begin position="130"/>
        <end position="150"/>
    </location>
</feature>